<protein>
    <submittedName>
        <fullName evidence="1">Uncharacterized protein</fullName>
    </submittedName>
</protein>
<name>A0A5B7G0F4_PORTR</name>
<proteinExistence type="predicted"/>
<dbReference type="AlphaFoldDB" id="A0A5B7G0F4"/>
<organism evidence="1 2">
    <name type="scientific">Portunus trituberculatus</name>
    <name type="common">Swimming crab</name>
    <name type="synonym">Neptunus trituberculatus</name>
    <dbReference type="NCBI Taxonomy" id="210409"/>
    <lineage>
        <taxon>Eukaryota</taxon>
        <taxon>Metazoa</taxon>
        <taxon>Ecdysozoa</taxon>
        <taxon>Arthropoda</taxon>
        <taxon>Crustacea</taxon>
        <taxon>Multicrustacea</taxon>
        <taxon>Malacostraca</taxon>
        <taxon>Eumalacostraca</taxon>
        <taxon>Eucarida</taxon>
        <taxon>Decapoda</taxon>
        <taxon>Pleocyemata</taxon>
        <taxon>Brachyura</taxon>
        <taxon>Eubrachyura</taxon>
        <taxon>Portunoidea</taxon>
        <taxon>Portunidae</taxon>
        <taxon>Portuninae</taxon>
        <taxon>Portunus</taxon>
    </lineage>
</organism>
<dbReference type="Proteomes" id="UP000324222">
    <property type="component" value="Unassembled WGS sequence"/>
</dbReference>
<dbReference type="EMBL" id="VSRR010010831">
    <property type="protein sequence ID" value="MPC52372.1"/>
    <property type="molecule type" value="Genomic_DNA"/>
</dbReference>
<reference evidence="1 2" key="1">
    <citation type="submission" date="2019-05" db="EMBL/GenBank/DDBJ databases">
        <title>Another draft genome of Portunus trituberculatus and its Hox gene families provides insights of decapod evolution.</title>
        <authorList>
            <person name="Jeong J.-H."/>
            <person name="Song I."/>
            <person name="Kim S."/>
            <person name="Choi T."/>
            <person name="Kim D."/>
            <person name="Ryu S."/>
            <person name="Kim W."/>
        </authorList>
    </citation>
    <scope>NUCLEOTIDE SEQUENCE [LARGE SCALE GENOMIC DNA]</scope>
    <source>
        <tissue evidence="1">Muscle</tissue>
    </source>
</reference>
<gene>
    <name evidence="1" type="ORF">E2C01_046239</name>
</gene>
<keyword evidence="2" id="KW-1185">Reference proteome</keyword>
<evidence type="ECO:0000313" key="1">
    <source>
        <dbReference type="EMBL" id="MPC52372.1"/>
    </source>
</evidence>
<comment type="caution">
    <text evidence="1">The sequence shown here is derived from an EMBL/GenBank/DDBJ whole genome shotgun (WGS) entry which is preliminary data.</text>
</comment>
<sequence length="64" mass="6282">MAEVCSVLLAGGSGAARGRLAHCCSRLCGPSRAPPPAACGAAPPHVRCCTLAVDAGTVPPDPEE</sequence>
<evidence type="ECO:0000313" key="2">
    <source>
        <dbReference type="Proteomes" id="UP000324222"/>
    </source>
</evidence>
<accession>A0A5B7G0F4</accession>